<gene>
    <name evidence="3" type="ORF">Pr1d_49090</name>
</gene>
<dbReference type="Proteomes" id="UP000323917">
    <property type="component" value="Chromosome"/>
</dbReference>
<feature type="region of interest" description="Disordered" evidence="1">
    <location>
        <begin position="35"/>
        <end position="87"/>
    </location>
</feature>
<dbReference type="EMBL" id="CP042913">
    <property type="protein sequence ID" value="QEG37563.1"/>
    <property type="molecule type" value="Genomic_DNA"/>
</dbReference>
<evidence type="ECO:0000313" key="4">
    <source>
        <dbReference type="Proteomes" id="UP000323917"/>
    </source>
</evidence>
<evidence type="ECO:0000313" key="3">
    <source>
        <dbReference type="EMBL" id="QEG37563.1"/>
    </source>
</evidence>
<dbReference type="OrthoDB" id="292303at2"/>
<dbReference type="KEGG" id="bgok:Pr1d_49090"/>
<feature type="compositionally biased region" description="Basic and acidic residues" evidence="1">
    <location>
        <begin position="57"/>
        <end position="74"/>
    </location>
</feature>
<accession>A0A5B9QUH4</accession>
<sequence>MNHLSLLLAAQGWGELIVVLIFFMISALGQLLSAKNKPKRPRPPRPQKEGVPNKGQEVADKLRGEVEDFLREMQGKPPKKKSPKPKPVVLKVEQPVVAEKVTDMRQESVRDHVSKHLNTADIAQQVAKLGDDVEYADERLEQHLHERFDHKVGSLERRVQPVEEILKDSRAQDIAQMLRSPAGMRQAIIASEILRRPEI</sequence>
<feature type="transmembrane region" description="Helical" evidence="2">
    <location>
        <begin position="12"/>
        <end position="32"/>
    </location>
</feature>
<keyword evidence="4" id="KW-1185">Reference proteome</keyword>
<organism evidence="3 4">
    <name type="scientific">Bythopirellula goksoeyrii</name>
    <dbReference type="NCBI Taxonomy" id="1400387"/>
    <lineage>
        <taxon>Bacteria</taxon>
        <taxon>Pseudomonadati</taxon>
        <taxon>Planctomycetota</taxon>
        <taxon>Planctomycetia</taxon>
        <taxon>Pirellulales</taxon>
        <taxon>Lacipirellulaceae</taxon>
        <taxon>Bythopirellula</taxon>
    </lineage>
</organism>
<keyword evidence="2" id="KW-1133">Transmembrane helix</keyword>
<proteinExistence type="predicted"/>
<name>A0A5B9QUH4_9BACT</name>
<evidence type="ECO:0000256" key="2">
    <source>
        <dbReference type="SAM" id="Phobius"/>
    </source>
</evidence>
<dbReference type="RefSeq" id="WP_148075783.1">
    <property type="nucleotide sequence ID" value="NZ_CP042913.1"/>
</dbReference>
<reference evidence="3 4" key="1">
    <citation type="submission" date="2019-08" db="EMBL/GenBank/DDBJ databases">
        <title>Deep-cultivation of Planctomycetes and their phenomic and genomic characterization uncovers novel biology.</title>
        <authorList>
            <person name="Wiegand S."/>
            <person name="Jogler M."/>
            <person name="Boedeker C."/>
            <person name="Pinto D."/>
            <person name="Vollmers J."/>
            <person name="Rivas-Marin E."/>
            <person name="Kohn T."/>
            <person name="Peeters S.H."/>
            <person name="Heuer A."/>
            <person name="Rast P."/>
            <person name="Oberbeckmann S."/>
            <person name="Bunk B."/>
            <person name="Jeske O."/>
            <person name="Meyerdierks A."/>
            <person name="Storesund J.E."/>
            <person name="Kallscheuer N."/>
            <person name="Luecker S."/>
            <person name="Lage O.M."/>
            <person name="Pohl T."/>
            <person name="Merkel B.J."/>
            <person name="Hornburger P."/>
            <person name="Mueller R.-W."/>
            <person name="Bruemmer F."/>
            <person name="Labrenz M."/>
            <person name="Spormann A.M."/>
            <person name="Op den Camp H."/>
            <person name="Overmann J."/>
            <person name="Amann R."/>
            <person name="Jetten M.S.M."/>
            <person name="Mascher T."/>
            <person name="Medema M.H."/>
            <person name="Devos D.P."/>
            <person name="Kaster A.-K."/>
            <person name="Ovreas L."/>
            <person name="Rohde M."/>
            <person name="Galperin M.Y."/>
            <person name="Jogler C."/>
        </authorList>
    </citation>
    <scope>NUCLEOTIDE SEQUENCE [LARGE SCALE GENOMIC DNA]</scope>
    <source>
        <strain evidence="3 4">Pr1d</strain>
    </source>
</reference>
<protein>
    <submittedName>
        <fullName evidence="3">Uncharacterized protein</fullName>
    </submittedName>
</protein>
<keyword evidence="2" id="KW-0472">Membrane</keyword>
<dbReference type="AlphaFoldDB" id="A0A5B9QUH4"/>
<feature type="compositionally biased region" description="Basic residues" evidence="1">
    <location>
        <begin position="36"/>
        <end position="45"/>
    </location>
</feature>
<evidence type="ECO:0000256" key="1">
    <source>
        <dbReference type="SAM" id="MobiDB-lite"/>
    </source>
</evidence>
<keyword evidence="2" id="KW-0812">Transmembrane</keyword>